<accession>A0A371PVE4</accession>
<feature type="transmembrane region" description="Helical" evidence="1">
    <location>
        <begin position="6"/>
        <end position="25"/>
    </location>
</feature>
<sequence length="29" mass="3098">MSVERVVGLLVAAALVGLLVVVVKFPDRF</sequence>
<keyword evidence="3" id="KW-1185">Reference proteome</keyword>
<evidence type="ECO:0000313" key="3">
    <source>
        <dbReference type="Proteomes" id="UP000262477"/>
    </source>
</evidence>
<dbReference type="EMBL" id="QUAC01000248">
    <property type="protein sequence ID" value="REK86438.1"/>
    <property type="molecule type" value="Genomic_DNA"/>
</dbReference>
<name>A0A371PVE4_STRIH</name>
<keyword evidence="1" id="KW-0812">Transmembrane</keyword>
<evidence type="ECO:0000256" key="1">
    <source>
        <dbReference type="SAM" id="Phobius"/>
    </source>
</evidence>
<comment type="caution">
    <text evidence="2">The sequence shown here is derived from an EMBL/GenBank/DDBJ whole genome shotgun (WGS) entry which is preliminary data.</text>
</comment>
<dbReference type="AlphaFoldDB" id="A0A371PVE4"/>
<organism evidence="2 3">
    <name type="scientific">Streptomyces inhibens</name>
    <dbReference type="NCBI Taxonomy" id="2293571"/>
    <lineage>
        <taxon>Bacteria</taxon>
        <taxon>Bacillati</taxon>
        <taxon>Actinomycetota</taxon>
        <taxon>Actinomycetes</taxon>
        <taxon>Kitasatosporales</taxon>
        <taxon>Streptomycetaceae</taxon>
        <taxon>Streptomyces</taxon>
    </lineage>
</organism>
<evidence type="ECO:0000313" key="2">
    <source>
        <dbReference type="EMBL" id="REK86438.1"/>
    </source>
</evidence>
<gene>
    <name evidence="2" type="ORF">DY245_32720</name>
</gene>
<protein>
    <submittedName>
        <fullName evidence="2">K(+)-transporting ATPase subunit F</fullName>
    </submittedName>
</protein>
<dbReference type="Proteomes" id="UP000262477">
    <property type="component" value="Unassembled WGS sequence"/>
</dbReference>
<keyword evidence="1" id="KW-1133">Transmembrane helix</keyword>
<reference evidence="2 3" key="1">
    <citation type="submission" date="2018-08" db="EMBL/GenBank/DDBJ databases">
        <title>Streptomyces NEAU-D10 sp. nov., a novel Actinomycete isolated from soil.</title>
        <authorList>
            <person name="Jin L."/>
        </authorList>
    </citation>
    <scope>NUCLEOTIDE SEQUENCE [LARGE SCALE GENOMIC DNA]</scope>
    <source>
        <strain evidence="2 3">NEAU-D10</strain>
    </source>
</reference>
<keyword evidence="1" id="KW-0472">Membrane</keyword>
<proteinExistence type="predicted"/>